<dbReference type="Pfam" id="PF06961">
    <property type="entry name" value="DUF1294"/>
    <property type="match status" value="1"/>
</dbReference>
<dbReference type="EMBL" id="CP101717">
    <property type="protein sequence ID" value="WLD59643.1"/>
    <property type="molecule type" value="Genomic_DNA"/>
</dbReference>
<feature type="transmembrane region" description="Helical" evidence="1">
    <location>
        <begin position="7"/>
        <end position="25"/>
    </location>
</feature>
<keyword evidence="1" id="KW-1133">Transmembrane helix</keyword>
<sequence>MRVGSSFMFAGAFLLVVAVLCAMGFLPVFVLWAYLGISLLTFVIYALDKSAAGSGRRRTPENTLHVLSMIGGWPGALYAQQLLRHKSRKKSFRFVYWLTVLLNLAVLGYLF</sequence>
<reference evidence="2" key="1">
    <citation type="submission" date="2022-07" db="EMBL/GenBank/DDBJ databases">
        <title>Complete genome sequence of Salinispirillum sp. LH10-3-1 capable of multiple carbohydrate inversion isolated from a soda lake.</title>
        <authorList>
            <person name="Liu J."/>
            <person name="Zhai Y."/>
            <person name="Zhang H."/>
            <person name="Yang H."/>
            <person name="Qu J."/>
            <person name="Li J."/>
        </authorList>
    </citation>
    <scope>NUCLEOTIDE SEQUENCE</scope>
    <source>
        <strain evidence="2">LH 10-3-1</strain>
    </source>
</reference>
<evidence type="ECO:0000256" key="1">
    <source>
        <dbReference type="SAM" id="Phobius"/>
    </source>
</evidence>
<proteinExistence type="predicted"/>
<keyword evidence="1" id="KW-0472">Membrane</keyword>
<dbReference type="RefSeq" id="WP_304996935.1">
    <property type="nucleotide sequence ID" value="NZ_CP101717.1"/>
</dbReference>
<organism evidence="2">
    <name type="scientific">Salinispirillum sp. LH 10-3-1</name>
    <dbReference type="NCBI Taxonomy" id="2952525"/>
    <lineage>
        <taxon>Bacteria</taxon>
        <taxon>Pseudomonadati</taxon>
        <taxon>Pseudomonadota</taxon>
        <taxon>Gammaproteobacteria</taxon>
        <taxon>Oceanospirillales</taxon>
        <taxon>Saccharospirillaceae</taxon>
        <taxon>Salinispirillum</taxon>
    </lineage>
</organism>
<protein>
    <submittedName>
        <fullName evidence="2">DUF1294 domain-containing protein</fullName>
    </submittedName>
</protein>
<dbReference type="AlphaFoldDB" id="A0AB38YJN4"/>
<name>A0AB38YJN4_9GAMM</name>
<evidence type="ECO:0000313" key="2">
    <source>
        <dbReference type="EMBL" id="WLD59643.1"/>
    </source>
</evidence>
<keyword evidence="1" id="KW-0812">Transmembrane</keyword>
<feature type="transmembrane region" description="Helical" evidence="1">
    <location>
        <begin position="94"/>
        <end position="110"/>
    </location>
</feature>
<dbReference type="InterPro" id="IPR010718">
    <property type="entry name" value="DUF1294"/>
</dbReference>
<accession>A0AB38YJN4</accession>
<feature type="transmembrane region" description="Helical" evidence="1">
    <location>
        <begin position="31"/>
        <end position="48"/>
    </location>
</feature>
<gene>
    <name evidence="2" type="ORF">NFC81_07620</name>
</gene>